<dbReference type="PROSITE" id="PS00659">
    <property type="entry name" value="GLYCOSYL_HYDROL_F5"/>
    <property type="match status" value="1"/>
</dbReference>
<evidence type="ECO:0000256" key="2">
    <source>
        <dbReference type="ARBA" id="ARBA00023295"/>
    </source>
</evidence>
<feature type="chain" id="PRO_5046356092" evidence="5">
    <location>
        <begin position="33"/>
        <end position="433"/>
    </location>
</feature>
<evidence type="ECO:0000256" key="1">
    <source>
        <dbReference type="ARBA" id="ARBA00022801"/>
    </source>
</evidence>
<dbReference type="InterPro" id="IPR032798">
    <property type="entry name" value="CBM_5_12_2"/>
</dbReference>
<name>A0ABU9HA88_9GAMM</name>
<evidence type="ECO:0000256" key="4">
    <source>
        <dbReference type="SAM" id="MobiDB-lite"/>
    </source>
</evidence>
<sequence>MNHVLNNQTKGVFKRSYLSLALLLGMTTMANAAVEPLTVTGNQVLAGGENTSFAGLSLFWSNTGWGGENFYTADIVNSAKLEFGANIIRAAIGHSTDYSGSLNYDWDANMERLDTVVNAAIAEDMYVIIDLHSHNAHTDQTTAIAFFEEVAAKYGDYDNVIYEIYNEPLSVSWSDDIKPYAETVIDKIREIDPDNLIVVGTPTWSQDVDVASKDPIDRTNIAYTLHFYAGTHGESYRDKAQTALDNGIALFVTEWGTVNSDGNGGVNTSETDAWMTFLQTNNISHANWALNDKNEGASIFTEGGDWDSLTDSGIKVKEIVQGWDSSTRSADSAETTESTDTDEETTDTIDSTDTVADSTDTVDSIDTVTTVNVNCSSINTYPDWVKKDYSEGSYTHNESGDTMQYSGNAYTANWYTNSIPGSDASWTMTGSCS</sequence>
<evidence type="ECO:0000259" key="6">
    <source>
        <dbReference type="SMART" id="SM00495"/>
    </source>
</evidence>
<organism evidence="7 8">
    <name type="scientific">Psychromonas arctica</name>
    <dbReference type="NCBI Taxonomy" id="168275"/>
    <lineage>
        <taxon>Bacteria</taxon>
        <taxon>Pseudomonadati</taxon>
        <taxon>Pseudomonadota</taxon>
        <taxon>Gammaproteobacteria</taxon>
        <taxon>Alteromonadales</taxon>
        <taxon>Psychromonadaceae</taxon>
        <taxon>Psychromonas</taxon>
    </lineage>
</organism>
<evidence type="ECO:0000313" key="7">
    <source>
        <dbReference type="EMBL" id="MEL0658779.1"/>
    </source>
</evidence>
<dbReference type="EMBL" id="JBAKBA010000011">
    <property type="protein sequence ID" value="MEL0658779.1"/>
    <property type="molecule type" value="Genomic_DNA"/>
</dbReference>
<feature type="domain" description="Chitin-binding type-3" evidence="6">
    <location>
        <begin position="381"/>
        <end position="429"/>
    </location>
</feature>
<evidence type="ECO:0000313" key="8">
    <source>
        <dbReference type="Proteomes" id="UP001366060"/>
    </source>
</evidence>
<keyword evidence="1 3" id="KW-0378">Hydrolase</keyword>
<protein>
    <submittedName>
        <fullName evidence="7">Cellulase family glycosylhydrolase</fullName>
    </submittedName>
</protein>
<feature type="signal peptide" evidence="5">
    <location>
        <begin position="1"/>
        <end position="32"/>
    </location>
</feature>
<dbReference type="InterPro" id="IPR001547">
    <property type="entry name" value="Glyco_hydro_5"/>
</dbReference>
<evidence type="ECO:0000256" key="3">
    <source>
        <dbReference type="RuleBase" id="RU361153"/>
    </source>
</evidence>
<comment type="similarity">
    <text evidence="3">Belongs to the glycosyl hydrolase 5 (cellulase A) family.</text>
</comment>
<keyword evidence="2 3" id="KW-0326">Glycosidase</keyword>
<dbReference type="SUPFAM" id="SSF51055">
    <property type="entry name" value="Carbohydrate binding domain"/>
    <property type="match status" value="1"/>
</dbReference>
<dbReference type="PANTHER" id="PTHR34142:SF1">
    <property type="entry name" value="GLYCOSIDE HYDROLASE FAMILY 5 DOMAIN-CONTAINING PROTEIN"/>
    <property type="match status" value="1"/>
</dbReference>
<dbReference type="Gene3D" id="3.20.20.80">
    <property type="entry name" value="Glycosidases"/>
    <property type="match status" value="1"/>
</dbReference>
<accession>A0ABU9HA88</accession>
<dbReference type="Pfam" id="PF14600">
    <property type="entry name" value="CBM_5_12_2"/>
    <property type="match status" value="1"/>
</dbReference>
<gene>
    <name evidence="7" type="ORF">V6255_06440</name>
</gene>
<dbReference type="InterPro" id="IPR003610">
    <property type="entry name" value="CBM5/12"/>
</dbReference>
<feature type="compositionally biased region" description="Acidic residues" evidence="4">
    <location>
        <begin position="337"/>
        <end position="347"/>
    </location>
</feature>
<evidence type="ECO:0000256" key="5">
    <source>
        <dbReference type="SAM" id="SignalP"/>
    </source>
</evidence>
<dbReference type="InterPro" id="IPR017853">
    <property type="entry name" value="GH"/>
</dbReference>
<dbReference type="InterPro" id="IPR018087">
    <property type="entry name" value="Glyco_hydro_5_CS"/>
</dbReference>
<dbReference type="Pfam" id="PF00150">
    <property type="entry name" value="Cellulase"/>
    <property type="match status" value="1"/>
</dbReference>
<feature type="region of interest" description="Disordered" evidence="4">
    <location>
        <begin position="323"/>
        <end position="355"/>
    </location>
</feature>
<dbReference type="PANTHER" id="PTHR34142">
    <property type="entry name" value="ENDO-BETA-1,4-GLUCANASE A"/>
    <property type="match status" value="1"/>
</dbReference>
<dbReference type="InterPro" id="IPR036573">
    <property type="entry name" value="CBM_sf_5/12"/>
</dbReference>
<proteinExistence type="inferred from homology"/>
<feature type="compositionally biased region" description="Low complexity" evidence="4">
    <location>
        <begin position="324"/>
        <end position="336"/>
    </location>
</feature>
<dbReference type="RefSeq" id="WP_341627411.1">
    <property type="nucleotide sequence ID" value="NZ_JBAKBA010000011.1"/>
</dbReference>
<keyword evidence="8" id="KW-1185">Reference proteome</keyword>
<dbReference type="Gene3D" id="2.10.10.20">
    <property type="entry name" value="Carbohydrate-binding module superfamily 5/12"/>
    <property type="match status" value="1"/>
</dbReference>
<dbReference type="SUPFAM" id="SSF51445">
    <property type="entry name" value="(Trans)glycosidases"/>
    <property type="match status" value="1"/>
</dbReference>
<dbReference type="SMART" id="SM00495">
    <property type="entry name" value="ChtBD3"/>
    <property type="match status" value="1"/>
</dbReference>
<comment type="caution">
    <text evidence="7">The sequence shown here is derived from an EMBL/GenBank/DDBJ whole genome shotgun (WGS) entry which is preliminary data.</text>
</comment>
<keyword evidence="5" id="KW-0732">Signal</keyword>
<reference evidence="7 8" key="1">
    <citation type="submission" date="2024-02" db="EMBL/GenBank/DDBJ databases">
        <title>Bacteria isolated from the canopy kelp, Nereocystis luetkeana.</title>
        <authorList>
            <person name="Pfister C.A."/>
            <person name="Younker I.T."/>
            <person name="Light S.H."/>
        </authorList>
    </citation>
    <scope>NUCLEOTIDE SEQUENCE [LARGE SCALE GENOMIC DNA]</scope>
    <source>
        <strain evidence="7 8">TI.2.07</strain>
    </source>
</reference>
<dbReference type="CDD" id="cd12204">
    <property type="entry name" value="CBD_like"/>
    <property type="match status" value="1"/>
</dbReference>
<dbReference type="Proteomes" id="UP001366060">
    <property type="component" value="Unassembled WGS sequence"/>
</dbReference>